<dbReference type="SUPFAM" id="SSF48452">
    <property type="entry name" value="TPR-like"/>
    <property type="match status" value="1"/>
</dbReference>
<dbReference type="InterPro" id="IPR041315">
    <property type="entry name" value="PlcR_TPR"/>
</dbReference>
<dbReference type="STRING" id="126156.SAMN05421670_2471"/>
<dbReference type="Pfam" id="PF01381">
    <property type="entry name" value="HTH_3"/>
    <property type="match status" value="1"/>
</dbReference>
<sequence length="293" mass="34722">MEIKYLGLEISKLRTELGFSQKELAKDICTQSTISRIEAGEVYPAIDTLLKIALKLQVPIEYFIEMLFHKNVLESEELINDIDYHLKEHNYKKVISIIDNNKLEKDNIWLNLYLEYILSTAKYYLKIISPEKCIENLKSIIKFSNPTTIQFRFLQIKINNTIANVYGENGESQKCLYHYNKILKEHIHKNYSDYKIYRTLITVLFNKCKILYDLKEYDTSLETANQGIQKSKESSFMFLNGQFLYYKGQCLEKKAAPLEEIKEAYKQALFFFEFQELPFYIQAINQNKKQFLH</sequence>
<dbReference type="Pfam" id="PF18768">
    <property type="entry name" value="RNPP_C"/>
    <property type="match status" value="1"/>
</dbReference>
<accession>A0A1I5Z7I7</accession>
<evidence type="ECO:0000313" key="2">
    <source>
        <dbReference type="EMBL" id="SFQ52446.1"/>
    </source>
</evidence>
<dbReference type="AlphaFoldDB" id="A0A1I5Z7I7"/>
<dbReference type="CDD" id="cd00093">
    <property type="entry name" value="HTH_XRE"/>
    <property type="match status" value="1"/>
</dbReference>
<proteinExistence type="predicted"/>
<dbReference type="InterPro" id="IPR053163">
    <property type="entry name" value="HTH-type_regulator_Rgg"/>
</dbReference>
<protein>
    <submittedName>
        <fullName evidence="2">Helix-turn-helix</fullName>
    </submittedName>
</protein>
<reference evidence="3" key="1">
    <citation type="submission" date="2016-10" db="EMBL/GenBank/DDBJ databases">
        <authorList>
            <person name="Varghese N."/>
            <person name="Submissions S."/>
        </authorList>
    </citation>
    <scope>NUCLEOTIDE SEQUENCE [LARGE SCALE GENOMIC DNA]</scope>
    <source>
        <strain evidence="3">DSM 11706</strain>
    </source>
</reference>
<organism evidence="2 3">
    <name type="scientific">Psychrobacillus psychrotolerans</name>
    <dbReference type="NCBI Taxonomy" id="126156"/>
    <lineage>
        <taxon>Bacteria</taxon>
        <taxon>Bacillati</taxon>
        <taxon>Bacillota</taxon>
        <taxon>Bacilli</taxon>
        <taxon>Bacillales</taxon>
        <taxon>Bacillaceae</taxon>
        <taxon>Psychrobacillus</taxon>
    </lineage>
</organism>
<dbReference type="InterPro" id="IPR011990">
    <property type="entry name" value="TPR-like_helical_dom_sf"/>
</dbReference>
<dbReference type="SMART" id="SM00530">
    <property type="entry name" value="HTH_XRE"/>
    <property type="match status" value="1"/>
</dbReference>
<feature type="domain" description="HTH cro/C1-type" evidence="1">
    <location>
        <begin position="10"/>
        <end position="63"/>
    </location>
</feature>
<evidence type="ECO:0000313" key="3">
    <source>
        <dbReference type="Proteomes" id="UP000198734"/>
    </source>
</evidence>
<dbReference type="EMBL" id="FOXU01000004">
    <property type="protein sequence ID" value="SFQ52446.1"/>
    <property type="molecule type" value="Genomic_DNA"/>
</dbReference>
<dbReference type="PANTHER" id="PTHR37038">
    <property type="entry name" value="TRANSCRIPTIONAL REGULATOR-RELATED"/>
    <property type="match status" value="1"/>
</dbReference>
<dbReference type="Gene3D" id="1.25.40.10">
    <property type="entry name" value="Tetratricopeptide repeat domain"/>
    <property type="match status" value="1"/>
</dbReference>
<dbReference type="PANTHER" id="PTHR37038:SF14">
    <property type="entry name" value="TRANSCRIPTIONAL ACTIVATOR"/>
    <property type="match status" value="1"/>
</dbReference>
<dbReference type="RefSeq" id="WP_175496260.1">
    <property type="nucleotide sequence ID" value="NZ_FOXU01000004.1"/>
</dbReference>
<gene>
    <name evidence="2" type="ORF">SAMN05421670_2471</name>
</gene>
<dbReference type="GO" id="GO:0003677">
    <property type="term" value="F:DNA binding"/>
    <property type="evidence" value="ECO:0007669"/>
    <property type="project" value="InterPro"/>
</dbReference>
<dbReference type="Proteomes" id="UP000198734">
    <property type="component" value="Unassembled WGS sequence"/>
</dbReference>
<evidence type="ECO:0000259" key="1">
    <source>
        <dbReference type="PROSITE" id="PS50943"/>
    </source>
</evidence>
<dbReference type="PROSITE" id="PS50943">
    <property type="entry name" value="HTH_CROC1"/>
    <property type="match status" value="1"/>
</dbReference>
<dbReference type="InterPro" id="IPR010982">
    <property type="entry name" value="Lambda_DNA-bd_dom_sf"/>
</dbReference>
<dbReference type="SUPFAM" id="SSF47413">
    <property type="entry name" value="lambda repressor-like DNA-binding domains"/>
    <property type="match status" value="1"/>
</dbReference>
<name>A0A1I5Z7I7_9BACI</name>
<keyword evidence="3" id="KW-1185">Reference proteome</keyword>
<dbReference type="InterPro" id="IPR001387">
    <property type="entry name" value="Cro/C1-type_HTH"/>
</dbReference>